<comment type="caution">
    <text evidence="2">The sequence shown here is derived from an EMBL/GenBank/DDBJ whole genome shotgun (WGS) entry which is preliminary data.</text>
</comment>
<gene>
    <name evidence="2" type="ORF">BAMA_24645</name>
</gene>
<dbReference type="RefSeq" id="WP_034639543.1">
    <property type="nucleotide sequence ID" value="NZ_CBCSJC010000008.1"/>
</dbReference>
<reference evidence="2 3" key="1">
    <citation type="submission" date="2014-06" db="EMBL/GenBank/DDBJ databases">
        <title>Draft genome sequence of Bacillus manliponensis JCM 15802 (MCCC 1A00708).</title>
        <authorList>
            <person name="Lai Q."/>
            <person name="Liu Y."/>
            <person name="Shao Z."/>
        </authorList>
    </citation>
    <scope>NUCLEOTIDE SEQUENCE [LARGE SCALE GENOMIC DNA]</scope>
    <source>
        <strain evidence="2 3">JCM 15802</strain>
    </source>
</reference>
<dbReference type="GO" id="GO:0015128">
    <property type="term" value="F:gluconate transmembrane transporter activity"/>
    <property type="evidence" value="ECO:0007669"/>
    <property type="project" value="InterPro"/>
</dbReference>
<keyword evidence="1" id="KW-0472">Membrane</keyword>
<dbReference type="EMBL" id="JOTN01000009">
    <property type="protein sequence ID" value="KEK19190.1"/>
    <property type="molecule type" value="Genomic_DNA"/>
</dbReference>
<dbReference type="Proteomes" id="UP000027822">
    <property type="component" value="Unassembled WGS sequence"/>
</dbReference>
<dbReference type="PANTHER" id="PTHR30354">
    <property type="entry name" value="GNT FAMILY GLUCONATE TRANSPORTER"/>
    <property type="match status" value="1"/>
</dbReference>
<dbReference type="eggNOG" id="COG2610">
    <property type="taxonomic scope" value="Bacteria"/>
</dbReference>
<feature type="transmembrane region" description="Helical" evidence="1">
    <location>
        <begin position="374"/>
        <end position="399"/>
    </location>
</feature>
<sequence>MDLLIVLLSLGLLIFVAYRGFSVILFAPLCALLAVFLTDPVHVLPFFSNVFMAKMVGFIKLYFPVFLLGAIFGKVVEITGIAEKIAKIIIHFIGVKRAILSIVLMGAILTYSGVSLFVAVFAIYPFAAQLFREANIPKRLIPATIAFSAFTFSMDALPGSPQIQNVIPTTFFKTDIYAAPTLGVIGALFIFTFGMLYLERCRKKAAAKGEGYFGKGDAASELAATTSAQAAPTPIISGDAIPASYWIAFLPLVLVGVMNKVFTEFIPVWYTKGFDFASIGLKEYGTIDMAQVVGIWSVEIALLIGILSAILLNFQAVKDHFQSITSVGVSGSILAAMNTAAEYGFGAVIAALPGFVMIQNYLTGTFSNPLINGAVMTNILCGLTGSGSGGMSITLGLMADKYIEAAANFDIPLDVLHRVIAMAAGGMDTLPHNGAVITLLAVTGLTHREAYKEIFGITLIKTAAVFFVVGVYLMFSIV</sequence>
<dbReference type="OrthoDB" id="86125at2"/>
<evidence type="ECO:0000313" key="3">
    <source>
        <dbReference type="Proteomes" id="UP000027822"/>
    </source>
</evidence>
<evidence type="ECO:0000313" key="2">
    <source>
        <dbReference type="EMBL" id="KEK19190.1"/>
    </source>
</evidence>
<dbReference type="AlphaFoldDB" id="A0A073JY22"/>
<dbReference type="PANTHER" id="PTHR30354:SF7">
    <property type="entry name" value="BLL7963 PROTEIN"/>
    <property type="match status" value="1"/>
</dbReference>
<feature type="transmembrane region" description="Helical" evidence="1">
    <location>
        <begin position="57"/>
        <end position="76"/>
    </location>
</feature>
<organism evidence="2 3">
    <name type="scientific">Bacillus manliponensis</name>
    <dbReference type="NCBI Taxonomy" id="574376"/>
    <lineage>
        <taxon>Bacteria</taxon>
        <taxon>Bacillati</taxon>
        <taxon>Bacillota</taxon>
        <taxon>Bacilli</taxon>
        <taxon>Bacillales</taxon>
        <taxon>Bacillaceae</taxon>
        <taxon>Bacillus</taxon>
        <taxon>Bacillus cereus group</taxon>
    </lineage>
</organism>
<dbReference type="InterPro" id="IPR003474">
    <property type="entry name" value="Glcn_transporter"/>
</dbReference>
<evidence type="ECO:0000256" key="1">
    <source>
        <dbReference type="SAM" id="Phobius"/>
    </source>
</evidence>
<feature type="transmembrane region" description="Helical" evidence="1">
    <location>
        <begin position="454"/>
        <end position="475"/>
    </location>
</feature>
<accession>A0A073JY22</accession>
<dbReference type="STRING" id="574376.BAMA_24645"/>
<dbReference type="GO" id="GO:0005886">
    <property type="term" value="C:plasma membrane"/>
    <property type="evidence" value="ECO:0007669"/>
    <property type="project" value="TreeGrafter"/>
</dbReference>
<keyword evidence="3" id="KW-1185">Reference proteome</keyword>
<keyword evidence="1" id="KW-1133">Transmembrane helix</keyword>
<feature type="transmembrane region" description="Helical" evidence="1">
    <location>
        <begin position="245"/>
        <end position="270"/>
    </location>
</feature>
<keyword evidence="1" id="KW-0812">Transmembrane</keyword>
<feature type="transmembrane region" description="Helical" evidence="1">
    <location>
        <begin position="290"/>
        <end position="314"/>
    </location>
</feature>
<protein>
    <submittedName>
        <fullName evidence="2">Transporter</fullName>
    </submittedName>
</protein>
<feature type="transmembrane region" description="Helical" evidence="1">
    <location>
        <begin position="177"/>
        <end position="198"/>
    </location>
</feature>
<proteinExistence type="predicted"/>
<feature type="transmembrane region" description="Helical" evidence="1">
    <location>
        <begin position="343"/>
        <end position="362"/>
    </location>
</feature>
<name>A0A073JY22_9BACI</name>